<keyword evidence="2" id="KW-0812">Transmembrane</keyword>
<dbReference type="RefSeq" id="WP_122937929.1">
    <property type="nucleotide sequence ID" value="NZ_RHHB01000041.1"/>
</dbReference>
<gene>
    <name evidence="3" type="ORF">EDM22_15180</name>
</gene>
<feature type="non-terminal residue" evidence="3">
    <location>
        <position position="1"/>
    </location>
</feature>
<organism evidence="3 4">
    <name type="scientific">Agromyces tardus</name>
    <dbReference type="NCBI Taxonomy" id="2583849"/>
    <lineage>
        <taxon>Bacteria</taxon>
        <taxon>Bacillati</taxon>
        <taxon>Actinomycetota</taxon>
        <taxon>Actinomycetes</taxon>
        <taxon>Micrococcales</taxon>
        <taxon>Microbacteriaceae</taxon>
        <taxon>Agromyces</taxon>
    </lineage>
</organism>
<comment type="caution">
    <text evidence="3">The sequence shown here is derived from an EMBL/GenBank/DDBJ whole genome shotgun (WGS) entry which is preliminary data.</text>
</comment>
<dbReference type="EMBL" id="RHHB01000041">
    <property type="protein sequence ID" value="RNB45791.1"/>
    <property type="molecule type" value="Genomic_DNA"/>
</dbReference>
<evidence type="ECO:0000313" key="3">
    <source>
        <dbReference type="EMBL" id="RNB45791.1"/>
    </source>
</evidence>
<evidence type="ECO:0000256" key="2">
    <source>
        <dbReference type="SAM" id="Phobius"/>
    </source>
</evidence>
<feature type="region of interest" description="Disordered" evidence="1">
    <location>
        <begin position="1"/>
        <end position="29"/>
    </location>
</feature>
<reference evidence="3 4" key="1">
    <citation type="submission" date="2018-10" db="EMBL/GenBank/DDBJ databases">
        <title>Isolation, diversity and antibacterial activity of antinobacteria from the wheat rhizosphere soil.</title>
        <authorList>
            <person name="Sun T."/>
        </authorList>
    </citation>
    <scope>NUCLEOTIDE SEQUENCE [LARGE SCALE GENOMIC DNA]</scope>
    <source>
        <strain evidence="3 4">SJ-23</strain>
    </source>
</reference>
<evidence type="ECO:0000313" key="4">
    <source>
        <dbReference type="Proteomes" id="UP000275048"/>
    </source>
</evidence>
<dbReference type="Proteomes" id="UP000275048">
    <property type="component" value="Unassembled WGS sequence"/>
</dbReference>
<evidence type="ECO:0000256" key="1">
    <source>
        <dbReference type="SAM" id="MobiDB-lite"/>
    </source>
</evidence>
<dbReference type="OrthoDB" id="5124674at2"/>
<dbReference type="AlphaFoldDB" id="A0A3M8A486"/>
<feature type="transmembrane region" description="Helical" evidence="2">
    <location>
        <begin position="92"/>
        <end position="108"/>
    </location>
</feature>
<feature type="compositionally biased region" description="Pro residues" evidence="1">
    <location>
        <begin position="1"/>
        <end position="21"/>
    </location>
</feature>
<keyword evidence="2" id="KW-0472">Membrane</keyword>
<keyword evidence="2" id="KW-1133">Transmembrane helix</keyword>
<evidence type="ECO:0008006" key="5">
    <source>
        <dbReference type="Google" id="ProtNLM"/>
    </source>
</evidence>
<name>A0A3M8A486_9MICO</name>
<accession>A0A3M8A486</accession>
<keyword evidence="4" id="KW-1185">Reference proteome</keyword>
<feature type="transmembrane region" description="Helical" evidence="2">
    <location>
        <begin position="65"/>
        <end position="86"/>
    </location>
</feature>
<proteinExistence type="predicted"/>
<feature type="transmembrane region" description="Helical" evidence="2">
    <location>
        <begin position="120"/>
        <end position="143"/>
    </location>
</feature>
<sequence>APPPPAPAPGAPPAPPVPPAPSAAYGAPAAAPTPYGAPAAPYGAPAQPAYGAPAYGAPAAKPSPVLSIISLIAGIIGLIGAGVVAIPFVGSILQIFIPGAAVVLGFLGRKKEPAAKAMWLTGIILGFVGIGIALIGLVFWAIVFASSGVDYSY</sequence>
<protein>
    <recommendedName>
        <fullName evidence="5">DUF4190 domain-containing protein</fullName>
    </recommendedName>
</protein>